<proteinExistence type="predicted"/>
<dbReference type="STRING" id="573321.SAMN04488505_112180"/>
<gene>
    <name evidence="2" type="ORF">SAMN04488505_112180</name>
</gene>
<evidence type="ECO:0000256" key="1">
    <source>
        <dbReference type="SAM" id="Phobius"/>
    </source>
</evidence>
<keyword evidence="1" id="KW-0472">Membrane</keyword>
<accession>A0A1H8J338</accession>
<keyword evidence="1" id="KW-0812">Transmembrane</keyword>
<dbReference type="InterPro" id="IPR043739">
    <property type="entry name" value="DUF5684"/>
</dbReference>
<keyword evidence="1" id="KW-1133">Transmembrane helix</keyword>
<keyword evidence="3" id="KW-1185">Reference proteome</keyword>
<name>A0A1H8J338_9BACT</name>
<evidence type="ECO:0000313" key="3">
    <source>
        <dbReference type="Proteomes" id="UP000198984"/>
    </source>
</evidence>
<evidence type="ECO:0000313" key="2">
    <source>
        <dbReference type="EMBL" id="SEN75254.1"/>
    </source>
</evidence>
<dbReference type="RefSeq" id="WP_089920833.1">
    <property type="nucleotide sequence ID" value="NZ_FOBB01000012.1"/>
</dbReference>
<sequence>MDSAMSSFFIVFGIIILAIVVLIVASMWKIFEKAGQPGWAAIVPIYNLYILTKIIGKPGWWVLLMIIPYLNIIFMIWAYNLLSKSFGKDTGFTVGLVLLGIVFFPILAFDKSIVYQGPAGNPSAGLGDQIQSIGADIR</sequence>
<dbReference type="AlphaFoldDB" id="A0A1H8J338"/>
<dbReference type="EMBL" id="FOBB01000012">
    <property type="protein sequence ID" value="SEN75254.1"/>
    <property type="molecule type" value="Genomic_DNA"/>
</dbReference>
<dbReference type="OrthoDB" id="2376202at2"/>
<reference evidence="2 3" key="1">
    <citation type="submission" date="2016-10" db="EMBL/GenBank/DDBJ databases">
        <authorList>
            <person name="de Groot N.N."/>
        </authorList>
    </citation>
    <scope>NUCLEOTIDE SEQUENCE [LARGE SCALE GENOMIC DNA]</scope>
    <source>
        <strain evidence="2 3">DSM 21039</strain>
    </source>
</reference>
<feature type="transmembrane region" description="Helical" evidence="1">
    <location>
        <begin position="7"/>
        <end position="28"/>
    </location>
</feature>
<dbReference type="Proteomes" id="UP000198984">
    <property type="component" value="Unassembled WGS sequence"/>
</dbReference>
<dbReference type="Pfam" id="PF18936">
    <property type="entry name" value="DUF5684"/>
    <property type="match status" value="1"/>
</dbReference>
<feature type="transmembrane region" description="Helical" evidence="1">
    <location>
        <begin position="59"/>
        <end position="79"/>
    </location>
</feature>
<protein>
    <recommendedName>
        <fullName evidence="4">Signal peptidase I</fullName>
    </recommendedName>
</protein>
<evidence type="ECO:0008006" key="4">
    <source>
        <dbReference type="Google" id="ProtNLM"/>
    </source>
</evidence>
<organism evidence="2 3">
    <name type="scientific">Chitinophaga rupis</name>
    <dbReference type="NCBI Taxonomy" id="573321"/>
    <lineage>
        <taxon>Bacteria</taxon>
        <taxon>Pseudomonadati</taxon>
        <taxon>Bacteroidota</taxon>
        <taxon>Chitinophagia</taxon>
        <taxon>Chitinophagales</taxon>
        <taxon>Chitinophagaceae</taxon>
        <taxon>Chitinophaga</taxon>
    </lineage>
</organism>
<feature type="transmembrane region" description="Helical" evidence="1">
    <location>
        <begin position="91"/>
        <end position="109"/>
    </location>
</feature>